<name>A0ABU5TPV9_9CYAN</name>
<evidence type="ECO:0000313" key="2">
    <source>
        <dbReference type="Proteomes" id="UP001301388"/>
    </source>
</evidence>
<dbReference type="RefSeq" id="WP_323263387.1">
    <property type="nucleotide sequence ID" value="NZ_JAYGIE010000121.1"/>
</dbReference>
<dbReference type="Proteomes" id="UP001301388">
    <property type="component" value="Unassembled WGS sequence"/>
</dbReference>
<accession>A0ABU5TPV9</accession>
<keyword evidence="2" id="KW-1185">Reference proteome</keyword>
<protein>
    <submittedName>
        <fullName evidence="1">Uncharacterized protein</fullName>
    </submittedName>
</protein>
<gene>
    <name evidence="1" type="ORF">VB774_22345</name>
</gene>
<sequence length="282" mass="32665">MLQIPDPKRVLRRLKLLGHIETSADGSRWSGTPIALVSIKASQPDSQEFILCGQRSSNFLDVLRKSKFIEDIEYIEQPQGNAPLCIRVQLGADPEAIDQLVEAMRDRHIPIQNVGNASLKFAEVLPTWQEWMQTLPRISAPILGYDYEYYDIQQEKFIKCNFPNHTGMYQLKHQKLLQLTPHICFFDKASDRWFQGDWYGLRFLALQYSEQRLSAKYDRATNNLYIPWSQRWSEIYERALVLSSGCLPSEVKTNHFGRTLQYQNVQAEVAELLASKLNINLN</sequence>
<comment type="caution">
    <text evidence="1">The sequence shown here is derived from an EMBL/GenBank/DDBJ whole genome shotgun (WGS) entry which is preliminary data.</text>
</comment>
<evidence type="ECO:0000313" key="1">
    <source>
        <dbReference type="EMBL" id="MEA5480383.1"/>
    </source>
</evidence>
<reference evidence="1 2" key="1">
    <citation type="submission" date="2023-12" db="EMBL/GenBank/DDBJ databases">
        <title>Baltic Sea Cyanobacteria.</title>
        <authorList>
            <person name="Delbaje E."/>
            <person name="Fewer D.P."/>
            <person name="Shishido T.K."/>
        </authorList>
    </citation>
    <scope>NUCLEOTIDE SEQUENCE [LARGE SCALE GENOMIC DNA]</scope>
    <source>
        <strain evidence="1 2">UHCC 0370</strain>
    </source>
</reference>
<dbReference type="EMBL" id="JAYGIE010000121">
    <property type="protein sequence ID" value="MEA5480383.1"/>
    <property type="molecule type" value="Genomic_DNA"/>
</dbReference>
<proteinExistence type="predicted"/>
<organism evidence="1 2">
    <name type="scientific">Pseudanabaena galeata UHCC 0370</name>
    <dbReference type="NCBI Taxonomy" id="3110310"/>
    <lineage>
        <taxon>Bacteria</taxon>
        <taxon>Bacillati</taxon>
        <taxon>Cyanobacteriota</taxon>
        <taxon>Cyanophyceae</taxon>
        <taxon>Pseudanabaenales</taxon>
        <taxon>Pseudanabaenaceae</taxon>
        <taxon>Pseudanabaena</taxon>
    </lineage>
</organism>